<dbReference type="Proteomes" id="UP000613030">
    <property type="component" value="Unassembled WGS sequence"/>
</dbReference>
<name>A0ABS1KWK0_9BACT</name>
<protein>
    <submittedName>
        <fullName evidence="4">DUF3276 family protein</fullName>
    </submittedName>
</protein>
<dbReference type="Gene3D" id="3.10.450.700">
    <property type="match status" value="1"/>
</dbReference>
<evidence type="ECO:0000313" key="5">
    <source>
        <dbReference type="Proteomes" id="UP000613030"/>
    </source>
</evidence>
<keyword evidence="5" id="KW-1185">Reference proteome</keyword>
<dbReference type="SMART" id="SM00712">
    <property type="entry name" value="PUR"/>
    <property type="match status" value="1"/>
</dbReference>
<proteinExistence type="inferred from homology"/>
<dbReference type="EMBL" id="JAERRB010000008">
    <property type="protein sequence ID" value="MBL0743820.1"/>
    <property type="molecule type" value="Genomic_DNA"/>
</dbReference>
<sequence length="124" mass="14644">MEENKTSGRDEIYSAKVKAGKRTYFFDVKATRSNDYYLTITESKKRFKEDGFTYEKHKIFLYKEDFNKFMEALNSTVNHVKHELMPNVDFSQFDHVHEREEAETAETEVSAVKTPGVDTELKWD</sequence>
<dbReference type="InterPro" id="IPR006628">
    <property type="entry name" value="PUR-bd_fam"/>
</dbReference>
<organism evidence="4 5">
    <name type="scientific">Chryseolinea lacunae</name>
    <dbReference type="NCBI Taxonomy" id="2801331"/>
    <lineage>
        <taxon>Bacteria</taxon>
        <taxon>Pseudomonadati</taxon>
        <taxon>Bacteroidota</taxon>
        <taxon>Cytophagia</taxon>
        <taxon>Cytophagales</taxon>
        <taxon>Fulvivirgaceae</taxon>
        <taxon>Chryseolinea</taxon>
    </lineage>
</organism>
<dbReference type="RefSeq" id="WP_202013318.1">
    <property type="nucleotide sequence ID" value="NZ_JAERRB010000008.1"/>
</dbReference>
<evidence type="ECO:0000313" key="4">
    <source>
        <dbReference type="EMBL" id="MBL0743820.1"/>
    </source>
</evidence>
<comment type="similarity">
    <text evidence="1">Belongs to the PUR DNA-binding protein family.</text>
</comment>
<accession>A0ABS1KWK0</accession>
<comment type="caution">
    <text evidence="4">The sequence shown here is derived from an EMBL/GenBank/DDBJ whole genome shotgun (WGS) entry which is preliminary data.</text>
</comment>
<evidence type="ECO:0000256" key="3">
    <source>
        <dbReference type="SAM" id="MobiDB-lite"/>
    </source>
</evidence>
<gene>
    <name evidence="4" type="ORF">JI741_21495</name>
</gene>
<feature type="region of interest" description="Disordered" evidence="3">
    <location>
        <begin position="101"/>
        <end position="124"/>
    </location>
</feature>
<reference evidence="4 5" key="1">
    <citation type="submission" date="2021-01" db="EMBL/GenBank/DDBJ databases">
        <title>Chryseolinea sp. Jin1 Genome sequencing and assembly.</title>
        <authorList>
            <person name="Kim I."/>
        </authorList>
    </citation>
    <scope>NUCLEOTIDE SEQUENCE [LARGE SCALE GENOMIC DNA]</scope>
    <source>
        <strain evidence="4 5">Jin1</strain>
    </source>
</reference>
<dbReference type="Pfam" id="PF11680">
    <property type="entry name" value="DUF3276"/>
    <property type="match status" value="1"/>
</dbReference>
<evidence type="ECO:0000256" key="2">
    <source>
        <dbReference type="ARBA" id="ARBA00023125"/>
    </source>
</evidence>
<keyword evidence="2" id="KW-0238">DNA-binding</keyword>
<evidence type="ECO:0000256" key="1">
    <source>
        <dbReference type="ARBA" id="ARBA00009251"/>
    </source>
</evidence>